<dbReference type="InterPro" id="IPR022750">
    <property type="entry name" value="IRF-2BP1_2-like_Znf"/>
</dbReference>
<organism evidence="3">
    <name type="scientific">Amphimedon queenslandica</name>
    <name type="common">Sponge</name>
    <dbReference type="NCBI Taxonomy" id="400682"/>
    <lineage>
        <taxon>Eukaryota</taxon>
        <taxon>Metazoa</taxon>
        <taxon>Porifera</taxon>
        <taxon>Demospongiae</taxon>
        <taxon>Heteroscleromorpha</taxon>
        <taxon>Haplosclerida</taxon>
        <taxon>Niphatidae</taxon>
        <taxon>Amphimedon</taxon>
    </lineage>
</organism>
<keyword evidence="1" id="KW-0812">Transmembrane</keyword>
<evidence type="ECO:0000313" key="3">
    <source>
        <dbReference type="EnsemblMetazoa" id="Aqu2.1.38941_001"/>
    </source>
</evidence>
<dbReference type="InParanoid" id="A0A1X7VFV8"/>
<proteinExistence type="predicted"/>
<name>A0A1X7VFV8_AMPQE</name>
<protein>
    <recommendedName>
        <fullName evidence="2">Interferon regulatory factor 2-binding protein 1/2-like zinc finger domain-containing protein</fullName>
    </recommendedName>
</protein>
<sequence>MLAEPQYTCWKLSPFASIVVFILVLTWCMVVILIIQNAYSFSYSSTKCFLCEVPKPPWTITLIFREPVCRACCNFEGLDCIVYLIESAKSMTRYCRLYPYFRSAAQYVPSQAQQLAGQLMPSSPVQPPAVQLPQSLPQPQLQSAGRPAQLPVLPQLNVLQQAQRDSNQKADIVKTLFLTKVPLFVSDLDKTPGCHSAWQIYLLLYYLLLLKTYGGVSHRVPGSIFLYFSCCYKDASLS</sequence>
<accession>A0A1X7VFV8</accession>
<dbReference type="EnsemblMetazoa" id="Aqu2.1.38941_001">
    <property type="protein sequence ID" value="Aqu2.1.38941_001"/>
    <property type="gene ID" value="Aqu2.1.38941"/>
</dbReference>
<dbReference type="eggNOG" id="KOG3579">
    <property type="taxonomic scope" value="Eukaryota"/>
</dbReference>
<reference evidence="3" key="1">
    <citation type="submission" date="2017-05" db="UniProtKB">
        <authorList>
            <consortium name="EnsemblMetazoa"/>
        </authorList>
    </citation>
    <scope>IDENTIFICATION</scope>
</reference>
<evidence type="ECO:0000256" key="1">
    <source>
        <dbReference type="SAM" id="Phobius"/>
    </source>
</evidence>
<dbReference type="AlphaFoldDB" id="A0A1X7VFV8"/>
<keyword evidence="1" id="KW-0472">Membrane</keyword>
<dbReference type="Pfam" id="PF11261">
    <property type="entry name" value="IRF-2BP1_2"/>
    <property type="match status" value="1"/>
</dbReference>
<feature type="transmembrane region" description="Helical" evidence="1">
    <location>
        <begin position="12"/>
        <end position="35"/>
    </location>
</feature>
<keyword evidence="1" id="KW-1133">Transmembrane helix</keyword>
<feature type="domain" description="Interferon regulatory factor 2-binding protein 1/2-like zinc finger" evidence="2">
    <location>
        <begin position="46"/>
        <end position="92"/>
    </location>
</feature>
<evidence type="ECO:0000259" key="2">
    <source>
        <dbReference type="Pfam" id="PF11261"/>
    </source>
</evidence>